<evidence type="ECO:0000313" key="3">
    <source>
        <dbReference type="Proteomes" id="UP001234178"/>
    </source>
</evidence>
<feature type="region of interest" description="Disordered" evidence="1">
    <location>
        <begin position="37"/>
        <end position="83"/>
    </location>
</feature>
<dbReference type="Proteomes" id="UP001234178">
    <property type="component" value="Unassembled WGS sequence"/>
</dbReference>
<feature type="compositionally biased region" description="Low complexity" evidence="1">
    <location>
        <begin position="51"/>
        <end position="65"/>
    </location>
</feature>
<reference evidence="2 3" key="1">
    <citation type="journal article" date="2023" name="Nucleic Acids Res.">
        <title>The hologenome of Daphnia magna reveals possible DNA methylation and microbiome-mediated evolution of the host genome.</title>
        <authorList>
            <person name="Chaturvedi A."/>
            <person name="Li X."/>
            <person name="Dhandapani V."/>
            <person name="Marshall H."/>
            <person name="Kissane S."/>
            <person name="Cuenca-Cambronero M."/>
            <person name="Asole G."/>
            <person name="Calvet F."/>
            <person name="Ruiz-Romero M."/>
            <person name="Marangio P."/>
            <person name="Guigo R."/>
            <person name="Rago D."/>
            <person name="Mirbahai L."/>
            <person name="Eastwood N."/>
            <person name="Colbourne J.K."/>
            <person name="Zhou J."/>
            <person name="Mallon E."/>
            <person name="Orsini L."/>
        </authorList>
    </citation>
    <scope>NUCLEOTIDE SEQUENCE [LARGE SCALE GENOMIC DNA]</scope>
    <source>
        <strain evidence="2">LRV0_1</strain>
    </source>
</reference>
<organism evidence="2 3">
    <name type="scientific">Daphnia magna</name>
    <dbReference type="NCBI Taxonomy" id="35525"/>
    <lineage>
        <taxon>Eukaryota</taxon>
        <taxon>Metazoa</taxon>
        <taxon>Ecdysozoa</taxon>
        <taxon>Arthropoda</taxon>
        <taxon>Crustacea</taxon>
        <taxon>Branchiopoda</taxon>
        <taxon>Diplostraca</taxon>
        <taxon>Cladocera</taxon>
        <taxon>Anomopoda</taxon>
        <taxon>Daphniidae</taxon>
        <taxon>Daphnia</taxon>
    </lineage>
</organism>
<evidence type="ECO:0000256" key="1">
    <source>
        <dbReference type="SAM" id="MobiDB-lite"/>
    </source>
</evidence>
<evidence type="ECO:0000313" key="2">
    <source>
        <dbReference type="EMBL" id="KAK4007804.1"/>
    </source>
</evidence>
<keyword evidence="3" id="KW-1185">Reference proteome</keyword>
<sequence>MSHPLLGQRCDRGEEIIGRSSALRKIRRYAVRKGSNWHDGIKRGPESALDESPSGELPELGSLSSDLVIPTENAEDLPRYGGN</sequence>
<comment type="caution">
    <text evidence="2">The sequence shown here is derived from an EMBL/GenBank/DDBJ whole genome shotgun (WGS) entry which is preliminary data.</text>
</comment>
<protein>
    <submittedName>
        <fullName evidence="2">Uncharacterized protein</fullName>
    </submittedName>
</protein>
<name>A0ABQ9Z4H5_9CRUS</name>
<gene>
    <name evidence="2" type="ORF">OUZ56_012956</name>
</gene>
<proteinExistence type="predicted"/>
<dbReference type="EMBL" id="JAOYFB010000002">
    <property type="protein sequence ID" value="KAK4007804.1"/>
    <property type="molecule type" value="Genomic_DNA"/>
</dbReference>
<accession>A0ABQ9Z4H5</accession>